<organism evidence="2 3">
    <name type="scientific">Candidatus Accumulibacter meliphilus</name>
    <dbReference type="NCBI Taxonomy" id="2211374"/>
    <lineage>
        <taxon>Bacteria</taxon>
        <taxon>Pseudomonadati</taxon>
        <taxon>Pseudomonadota</taxon>
        <taxon>Betaproteobacteria</taxon>
        <taxon>Candidatus Accumulibacter</taxon>
    </lineage>
</organism>
<dbReference type="Proteomes" id="UP000253831">
    <property type="component" value="Unassembled WGS sequence"/>
</dbReference>
<name>A0A369XPB4_9PROT</name>
<proteinExistence type="predicted"/>
<feature type="transmembrane region" description="Helical" evidence="1">
    <location>
        <begin position="324"/>
        <end position="344"/>
    </location>
</feature>
<reference evidence="2 3" key="1">
    <citation type="submission" date="2018-05" db="EMBL/GenBank/DDBJ databases">
        <title>Integrated omic analyses show evidence that a Ca. Accumulibacter phosphatis strain performs denitrification under micro-aerobic conditions.</title>
        <authorList>
            <person name="Camejo P.Y."/>
            <person name="Katherine M.D."/>
            <person name="Daniel N.R."/>
        </authorList>
    </citation>
    <scope>NUCLEOTIDE SEQUENCE [LARGE SCALE GENOMIC DNA]</scope>
    <source>
        <strain evidence="2">UW-LDO-IC</strain>
    </source>
</reference>
<feature type="transmembrane region" description="Helical" evidence="1">
    <location>
        <begin position="39"/>
        <end position="60"/>
    </location>
</feature>
<sequence length="629" mass="70167">MFAWIDRFFGRVLGTVVIRWGSFDHWLLTHYPLLWSSRLLLMLGVVLALTLVVVLTVMAIPMSSQNVWTLDEVSEHDGLVVGALLGAAGTWIVDQLTTYPSGHRRIWEHLRIAAYSLVVLAIIPLPLLAFHWGFSVRIAGVMAPEVLQREVGYHRANDYWCSNKLDDVVIARERNRLDASLALFGLSTSGQMTEKLGETGRRLVSCAPVPMLADAQRSKPCKCLKVFAAEEEVGVEFLRERLESVETSQAPATDVRSALTGWSAFAGAIALAMALISALRPAWMRRFSAIGFFGVARKWSEPGWFVGGLRRLDHRLLIDRPIDWATRLHVPATFTLVVALMILLDPIALVHEHQGLVYGLVLLSWPICLWVSLAVTTPLTKPHDLHRTLLLRFLVNAMPLLMVTAAVDWVGGEPSNMAAPIWRFDLVLAAFLACQAVSASFGPEKPMATFWGVVARFLADGLMLVCFLVLLKLGLSQSQRLIESISDLRLDSALYMDFGSVAVWIAVERLVVWWGQRRASDSEVIRGALRVLLMAAPAVFLYPASMAGLMLADALELDYLQNRQVADALLDLEVVLTGWLLFAFNIFVLYLTLRWFVTPILRTLVRLRVAPADTSEVPLAWWWWVSGRG</sequence>
<comment type="caution">
    <text evidence="2">The sequence shown here is derived from an EMBL/GenBank/DDBJ whole genome shotgun (WGS) entry which is preliminary data.</text>
</comment>
<dbReference type="EMBL" id="QPGA01000051">
    <property type="protein sequence ID" value="RDE49238.1"/>
    <property type="molecule type" value="Genomic_DNA"/>
</dbReference>
<keyword evidence="1" id="KW-1133">Transmembrane helix</keyword>
<keyword evidence="1" id="KW-0472">Membrane</keyword>
<evidence type="ECO:0000256" key="1">
    <source>
        <dbReference type="SAM" id="Phobius"/>
    </source>
</evidence>
<gene>
    <name evidence="2" type="ORF">DVS81_17795</name>
</gene>
<protein>
    <submittedName>
        <fullName evidence="2">Uncharacterized protein</fullName>
    </submittedName>
</protein>
<accession>A0A369XPB4</accession>
<evidence type="ECO:0000313" key="3">
    <source>
        <dbReference type="Proteomes" id="UP000253831"/>
    </source>
</evidence>
<dbReference type="AlphaFoldDB" id="A0A369XPB4"/>
<evidence type="ECO:0000313" key="2">
    <source>
        <dbReference type="EMBL" id="RDE49238.1"/>
    </source>
</evidence>
<feature type="transmembrane region" description="Helical" evidence="1">
    <location>
        <begin position="259"/>
        <end position="279"/>
    </location>
</feature>
<feature type="transmembrane region" description="Helical" evidence="1">
    <location>
        <begin position="453"/>
        <end position="473"/>
    </location>
</feature>
<feature type="transmembrane region" description="Helical" evidence="1">
    <location>
        <begin position="112"/>
        <end position="134"/>
    </location>
</feature>
<keyword evidence="1" id="KW-0812">Transmembrane</keyword>
<feature type="transmembrane region" description="Helical" evidence="1">
    <location>
        <begin position="421"/>
        <end position="441"/>
    </location>
</feature>
<feature type="transmembrane region" description="Helical" evidence="1">
    <location>
        <begin position="389"/>
        <end position="409"/>
    </location>
</feature>
<feature type="transmembrane region" description="Helical" evidence="1">
    <location>
        <begin position="527"/>
        <end position="552"/>
    </location>
</feature>
<feature type="transmembrane region" description="Helical" evidence="1">
    <location>
        <begin position="572"/>
        <end position="597"/>
    </location>
</feature>
<feature type="transmembrane region" description="Helical" evidence="1">
    <location>
        <begin position="493"/>
        <end position="515"/>
    </location>
</feature>
<feature type="transmembrane region" description="Helical" evidence="1">
    <location>
        <begin position="356"/>
        <end position="377"/>
    </location>
</feature>
<feature type="transmembrane region" description="Helical" evidence="1">
    <location>
        <begin position="80"/>
        <end position="100"/>
    </location>
</feature>